<dbReference type="GO" id="GO:0102043">
    <property type="term" value="F:isopentenyl phosphate kinase activity"/>
    <property type="evidence" value="ECO:0007669"/>
    <property type="project" value="TreeGrafter"/>
</dbReference>
<dbReference type="SUPFAM" id="SSF53633">
    <property type="entry name" value="Carbamate kinase-like"/>
    <property type="match status" value="1"/>
</dbReference>
<dbReference type="InterPro" id="IPR036393">
    <property type="entry name" value="AceGlu_kinase-like_sf"/>
</dbReference>
<keyword evidence="2" id="KW-0547">Nucleotide-binding</keyword>
<accession>A0A444Z5K9</accession>
<dbReference type="Proteomes" id="UP000289738">
    <property type="component" value="Chromosome B05"/>
</dbReference>
<reference evidence="6 7" key="1">
    <citation type="submission" date="2019-01" db="EMBL/GenBank/DDBJ databases">
        <title>Sequencing of cultivated peanut Arachis hypogaea provides insights into genome evolution and oil improvement.</title>
        <authorList>
            <person name="Chen X."/>
        </authorList>
    </citation>
    <scope>NUCLEOTIDE SEQUENCE [LARGE SCALE GENOMIC DNA]</scope>
    <source>
        <strain evidence="7">cv. Fuhuasheng</strain>
        <tissue evidence="6">Leaves</tissue>
    </source>
</reference>
<dbReference type="PANTHER" id="PTHR43654">
    <property type="entry name" value="GLUTAMATE 5-KINASE"/>
    <property type="match status" value="1"/>
</dbReference>
<keyword evidence="7" id="KW-1185">Reference proteome</keyword>
<dbReference type="GO" id="GO:0016114">
    <property type="term" value="P:terpenoid biosynthetic process"/>
    <property type="evidence" value="ECO:0007669"/>
    <property type="project" value="TreeGrafter"/>
</dbReference>
<dbReference type="GO" id="GO:0005524">
    <property type="term" value="F:ATP binding"/>
    <property type="evidence" value="ECO:0007669"/>
    <property type="project" value="UniProtKB-KW"/>
</dbReference>
<evidence type="ECO:0000256" key="1">
    <source>
        <dbReference type="ARBA" id="ARBA00022679"/>
    </source>
</evidence>
<evidence type="ECO:0000259" key="5">
    <source>
        <dbReference type="Pfam" id="PF00696"/>
    </source>
</evidence>
<dbReference type="AlphaFoldDB" id="A0A444Z5K9"/>
<keyword evidence="3" id="KW-0418">Kinase</keyword>
<evidence type="ECO:0000313" key="6">
    <source>
        <dbReference type="EMBL" id="RYR09384.1"/>
    </source>
</evidence>
<dbReference type="GO" id="GO:0016301">
    <property type="term" value="F:kinase activity"/>
    <property type="evidence" value="ECO:0007669"/>
    <property type="project" value="UniProtKB-KW"/>
</dbReference>
<dbReference type="STRING" id="3818.A0A444Z5K9"/>
<proteinExistence type="predicted"/>
<evidence type="ECO:0000256" key="4">
    <source>
        <dbReference type="ARBA" id="ARBA00022840"/>
    </source>
</evidence>
<keyword evidence="1" id="KW-0808">Transferase</keyword>
<evidence type="ECO:0000256" key="2">
    <source>
        <dbReference type="ARBA" id="ARBA00022741"/>
    </source>
</evidence>
<comment type="caution">
    <text evidence="6">The sequence shown here is derived from an EMBL/GenBank/DDBJ whole genome shotgun (WGS) entry which is preliminary data.</text>
</comment>
<dbReference type="GO" id="GO:0005829">
    <property type="term" value="C:cytosol"/>
    <property type="evidence" value="ECO:0007669"/>
    <property type="project" value="TreeGrafter"/>
</dbReference>
<keyword evidence="4" id="KW-0067">ATP-binding</keyword>
<protein>
    <recommendedName>
        <fullName evidence="5">Aspartate/glutamate/uridylate kinase domain-containing protein</fullName>
    </recommendedName>
</protein>
<evidence type="ECO:0000313" key="7">
    <source>
        <dbReference type="Proteomes" id="UP000289738"/>
    </source>
</evidence>
<name>A0A444Z5K9_ARAHY</name>
<feature type="domain" description="Aspartate/glutamate/uridylate kinase" evidence="5">
    <location>
        <begin position="318"/>
        <end position="431"/>
    </location>
</feature>
<dbReference type="Pfam" id="PF00696">
    <property type="entry name" value="AA_kinase"/>
    <property type="match status" value="1"/>
</dbReference>
<dbReference type="Gene3D" id="3.40.1160.10">
    <property type="entry name" value="Acetylglutamate kinase-like"/>
    <property type="match status" value="2"/>
</dbReference>
<gene>
    <name evidence="6" type="ORF">Ahy_B05g077686</name>
</gene>
<dbReference type="EMBL" id="SDMP01000015">
    <property type="protein sequence ID" value="RYR09384.1"/>
    <property type="molecule type" value="Genomic_DNA"/>
</dbReference>
<evidence type="ECO:0000256" key="3">
    <source>
        <dbReference type="ARBA" id="ARBA00022777"/>
    </source>
</evidence>
<organism evidence="6 7">
    <name type="scientific">Arachis hypogaea</name>
    <name type="common">Peanut</name>
    <dbReference type="NCBI Taxonomy" id="3818"/>
    <lineage>
        <taxon>Eukaryota</taxon>
        <taxon>Viridiplantae</taxon>
        <taxon>Streptophyta</taxon>
        <taxon>Embryophyta</taxon>
        <taxon>Tracheophyta</taxon>
        <taxon>Spermatophyta</taxon>
        <taxon>Magnoliopsida</taxon>
        <taxon>eudicotyledons</taxon>
        <taxon>Gunneridae</taxon>
        <taxon>Pentapetalae</taxon>
        <taxon>rosids</taxon>
        <taxon>fabids</taxon>
        <taxon>Fabales</taxon>
        <taxon>Fabaceae</taxon>
        <taxon>Papilionoideae</taxon>
        <taxon>50 kb inversion clade</taxon>
        <taxon>dalbergioids sensu lato</taxon>
        <taxon>Dalbergieae</taxon>
        <taxon>Pterocarpus clade</taxon>
        <taxon>Arachis</taxon>
    </lineage>
</organism>
<dbReference type="InterPro" id="IPR001048">
    <property type="entry name" value="Asp/Glu/Uridylate_kinase"/>
</dbReference>
<sequence>MDLEEQQTLPHSPFAQPIRCIVKLGGAAITCKNELEMINDEILHKVSEQLRQAMISSSQKPPGMDWSKRHRASEICCNPDEFKDHSVIDCSPFIVVHGAGSFGHFQASKSGVHKGQLNKPIVKGGFVATRISVTTLNLAIVRALARGSVITILCFFLFVRAQVYFFSPTTAPMFQGVSETGCKWSDKLLLATQVGSGTGHGIRAPSRSDRSTSVALGMISLDLDSFHWVQLPFGHGFIWAMRAYLQLECHLSLVDGLPRRNMLVNLLMIIDFFSLPFHMKLFVYIHIQHVQISSGDLSSVAKAIESGFTPVRLNSLIHIVLHGDAVFDDIQGCSILSGDVIISHLAAYSKPKYVVFMTDVYGVYDRPPTEPDAMLLKEIAVAEDGSWSVINPKLQNSVELTVAAHDTTGGMETKISEAAMIAKLGIDVYIVKAATSHSLRALSGVLRSSIPNDWLGTVVRSSR</sequence>
<dbReference type="PANTHER" id="PTHR43654:SF1">
    <property type="entry name" value="ISOPENTENYL PHOSPHATE KINASE"/>
    <property type="match status" value="1"/>
</dbReference>